<evidence type="ECO:0000313" key="5">
    <source>
        <dbReference type="EMBL" id="RCW27243.1"/>
    </source>
</evidence>
<protein>
    <submittedName>
        <fullName evidence="5">DNA-binding CsgD family transcriptional regulator</fullName>
    </submittedName>
</protein>
<dbReference type="AlphaFoldDB" id="A0A6I7HRB7"/>
<feature type="domain" description="HTH luxR-type" evidence="4">
    <location>
        <begin position="179"/>
        <end position="244"/>
    </location>
</feature>
<dbReference type="InterPro" id="IPR036388">
    <property type="entry name" value="WH-like_DNA-bd_sf"/>
</dbReference>
<keyword evidence="3" id="KW-0804">Transcription</keyword>
<evidence type="ECO:0000256" key="1">
    <source>
        <dbReference type="ARBA" id="ARBA00023015"/>
    </source>
</evidence>
<dbReference type="EMBL" id="QPIX01000003">
    <property type="protein sequence ID" value="RCW27243.1"/>
    <property type="molecule type" value="Genomic_DNA"/>
</dbReference>
<evidence type="ECO:0000256" key="2">
    <source>
        <dbReference type="ARBA" id="ARBA00023125"/>
    </source>
</evidence>
<keyword evidence="2 5" id="KW-0238">DNA-binding</keyword>
<name>A0A6I7HRB7_9HYPH</name>
<dbReference type="PANTHER" id="PTHR44688">
    <property type="entry name" value="DNA-BINDING TRANSCRIPTIONAL ACTIVATOR DEVR_DOSR"/>
    <property type="match status" value="1"/>
</dbReference>
<dbReference type="PROSITE" id="PS00622">
    <property type="entry name" value="HTH_LUXR_1"/>
    <property type="match status" value="1"/>
</dbReference>
<evidence type="ECO:0000313" key="6">
    <source>
        <dbReference type="Proteomes" id="UP000252582"/>
    </source>
</evidence>
<dbReference type="SMART" id="SM00421">
    <property type="entry name" value="HTH_LUXR"/>
    <property type="match status" value="1"/>
</dbReference>
<dbReference type="PROSITE" id="PS50043">
    <property type="entry name" value="HTH_LUXR_2"/>
    <property type="match status" value="1"/>
</dbReference>
<sequence>MKSPQGSLPSAKTQAGHSRQINVRSEIFPKLTALQKSLGANGFAVLKIAGSGLPGKRKLVAQLDNWSMMVPAGLDGFLVHYGSTLLSHLESSLLPLSWNAVGDSSWADTSDFSVFVDQLQPRVLPYSGIAFPVRLGASGNGYVLFAVTGGIDIAGERIVDIHSRCCKVMTDLLSLDERRTQPAESLSDREIACLQLAGDGRISEEIAEALRLSVHTVNAYLGSATIKLDSVNRIQAIAKAIRLGYIT</sequence>
<accession>A0A6I7HRB7</accession>
<dbReference type="RefSeq" id="WP_114362501.1">
    <property type="nucleotide sequence ID" value="NZ_QPIX01000003.1"/>
</dbReference>
<dbReference type="Proteomes" id="UP000252582">
    <property type="component" value="Unassembled WGS sequence"/>
</dbReference>
<dbReference type="SUPFAM" id="SSF46894">
    <property type="entry name" value="C-terminal effector domain of the bipartite response regulators"/>
    <property type="match status" value="1"/>
</dbReference>
<keyword evidence="6" id="KW-1185">Reference proteome</keyword>
<gene>
    <name evidence="5" type="ORF">DFR48_103205</name>
</gene>
<dbReference type="InterPro" id="IPR016032">
    <property type="entry name" value="Sig_transdc_resp-reg_C-effctor"/>
</dbReference>
<organism evidence="5 6">
    <name type="scientific">Ciceribacter lividus</name>
    <dbReference type="NCBI Taxonomy" id="1197950"/>
    <lineage>
        <taxon>Bacteria</taxon>
        <taxon>Pseudomonadati</taxon>
        <taxon>Pseudomonadota</taxon>
        <taxon>Alphaproteobacteria</taxon>
        <taxon>Hyphomicrobiales</taxon>
        <taxon>Rhizobiaceae</taxon>
        <taxon>Ciceribacter</taxon>
    </lineage>
</organism>
<keyword evidence="1" id="KW-0805">Transcription regulation</keyword>
<dbReference type="InterPro" id="IPR000792">
    <property type="entry name" value="Tscrpt_reg_LuxR_C"/>
</dbReference>
<proteinExistence type="predicted"/>
<dbReference type="Pfam" id="PF00196">
    <property type="entry name" value="GerE"/>
    <property type="match status" value="1"/>
</dbReference>
<dbReference type="CDD" id="cd06170">
    <property type="entry name" value="LuxR_C_like"/>
    <property type="match status" value="1"/>
</dbReference>
<evidence type="ECO:0000256" key="3">
    <source>
        <dbReference type="ARBA" id="ARBA00023163"/>
    </source>
</evidence>
<reference evidence="5 6" key="1">
    <citation type="submission" date="2018-07" db="EMBL/GenBank/DDBJ databases">
        <title>Genomic Encyclopedia of Type Strains, Phase IV (KMG-IV): sequencing the most valuable type-strain genomes for metagenomic binning, comparative biology and taxonomic classification.</title>
        <authorList>
            <person name="Goeker M."/>
        </authorList>
    </citation>
    <scope>NUCLEOTIDE SEQUENCE [LARGE SCALE GENOMIC DNA]</scope>
    <source>
        <strain evidence="5 6">DSM 25528</strain>
    </source>
</reference>
<dbReference type="GO" id="GO:0003677">
    <property type="term" value="F:DNA binding"/>
    <property type="evidence" value="ECO:0007669"/>
    <property type="project" value="UniProtKB-KW"/>
</dbReference>
<dbReference type="PANTHER" id="PTHR44688:SF25">
    <property type="entry name" value="HTH LUXR-TYPE DOMAIN-CONTAINING PROTEIN"/>
    <property type="match status" value="1"/>
</dbReference>
<comment type="caution">
    <text evidence="5">The sequence shown here is derived from an EMBL/GenBank/DDBJ whole genome shotgun (WGS) entry which is preliminary data.</text>
</comment>
<dbReference type="Gene3D" id="1.10.10.10">
    <property type="entry name" value="Winged helix-like DNA-binding domain superfamily/Winged helix DNA-binding domain"/>
    <property type="match status" value="1"/>
</dbReference>
<dbReference type="NCBIfam" id="NF047403">
    <property type="entry name" value="TransRegVisR"/>
    <property type="match status" value="1"/>
</dbReference>
<dbReference type="PRINTS" id="PR00038">
    <property type="entry name" value="HTHLUXR"/>
</dbReference>
<evidence type="ECO:0000259" key="4">
    <source>
        <dbReference type="PROSITE" id="PS50043"/>
    </source>
</evidence>
<dbReference type="GO" id="GO:0006355">
    <property type="term" value="P:regulation of DNA-templated transcription"/>
    <property type="evidence" value="ECO:0007669"/>
    <property type="project" value="InterPro"/>
</dbReference>